<sequence length="209" mass="22885">MIWKGFQFGLFLQIAVGPVCLFIFQTAATSGFYIAEIGVLGVTIVDVFYIIAAIFGIGALLNKFKKLKSFIHYFGAAVLIIFGISNIIEFFSSSPITILEQSAGNTLWKALLLTLSNPLTILFWAGVFSTKIGEENIKQKDLYFFGFGAVLSAFVFLTIISMLGSYLTILLEPNVIMGLNLFVGIVLLLFGVKNLVSKNSVKKHPGHKA</sequence>
<evidence type="ECO:0000313" key="8">
    <source>
        <dbReference type="Proteomes" id="UP001364890"/>
    </source>
</evidence>
<proteinExistence type="predicted"/>
<feature type="transmembrane region" description="Helical" evidence="6">
    <location>
        <begin position="108"/>
        <end position="130"/>
    </location>
</feature>
<evidence type="ECO:0000256" key="2">
    <source>
        <dbReference type="ARBA" id="ARBA00022475"/>
    </source>
</evidence>
<feature type="transmembrane region" description="Helical" evidence="6">
    <location>
        <begin position="70"/>
        <end position="88"/>
    </location>
</feature>
<dbReference type="InterPro" id="IPR001123">
    <property type="entry name" value="LeuE-type"/>
</dbReference>
<evidence type="ECO:0000256" key="1">
    <source>
        <dbReference type="ARBA" id="ARBA00004651"/>
    </source>
</evidence>
<dbReference type="PANTHER" id="PTHR30086:SF20">
    <property type="entry name" value="ARGININE EXPORTER PROTEIN ARGO-RELATED"/>
    <property type="match status" value="1"/>
</dbReference>
<evidence type="ECO:0000256" key="6">
    <source>
        <dbReference type="SAM" id="Phobius"/>
    </source>
</evidence>
<comment type="subcellular location">
    <subcellularLocation>
        <location evidence="1">Cell membrane</location>
        <topology evidence="1">Multi-pass membrane protein</topology>
    </subcellularLocation>
</comment>
<feature type="transmembrane region" description="Helical" evidence="6">
    <location>
        <begin position="12"/>
        <end position="34"/>
    </location>
</feature>
<dbReference type="Proteomes" id="UP001364890">
    <property type="component" value="Unassembled WGS sequence"/>
</dbReference>
<evidence type="ECO:0000256" key="4">
    <source>
        <dbReference type="ARBA" id="ARBA00022989"/>
    </source>
</evidence>
<dbReference type="RefSeq" id="WP_336497598.1">
    <property type="nucleotide sequence ID" value="NZ_JBAWSY010000006.1"/>
</dbReference>
<keyword evidence="5 6" id="KW-0472">Membrane</keyword>
<keyword evidence="4 6" id="KW-1133">Transmembrane helix</keyword>
<keyword evidence="8" id="KW-1185">Reference proteome</keyword>
<keyword evidence="3 6" id="KW-0812">Transmembrane</keyword>
<evidence type="ECO:0000256" key="3">
    <source>
        <dbReference type="ARBA" id="ARBA00022692"/>
    </source>
</evidence>
<feature type="transmembrane region" description="Helical" evidence="6">
    <location>
        <begin position="40"/>
        <end position="61"/>
    </location>
</feature>
<gene>
    <name evidence="7" type="ORF">WAX74_10365</name>
</gene>
<reference evidence="7 8" key="1">
    <citation type="submission" date="2024-01" db="EMBL/GenBank/DDBJ databases">
        <title>Seven novel Bacillus-like species.</title>
        <authorList>
            <person name="Liu G."/>
        </authorList>
    </citation>
    <scope>NUCLEOTIDE SEQUENCE [LARGE SCALE GENOMIC DNA]</scope>
    <source>
        <strain evidence="7 8">FJAT-51614</strain>
    </source>
</reference>
<accession>A0ABU8F4W2</accession>
<organism evidence="7 8">
    <name type="scientific">Psychrobacillus mangrovi</name>
    <dbReference type="NCBI Taxonomy" id="3117745"/>
    <lineage>
        <taxon>Bacteria</taxon>
        <taxon>Bacillati</taxon>
        <taxon>Bacillota</taxon>
        <taxon>Bacilli</taxon>
        <taxon>Bacillales</taxon>
        <taxon>Bacillaceae</taxon>
        <taxon>Psychrobacillus</taxon>
    </lineage>
</organism>
<protein>
    <submittedName>
        <fullName evidence="7">LysE family transporter</fullName>
    </submittedName>
</protein>
<dbReference type="PANTHER" id="PTHR30086">
    <property type="entry name" value="ARGININE EXPORTER PROTEIN ARGO"/>
    <property type="match status" value="1"/>
</dbReference>
<evidence type="ECO:0000313" key="7">
    <source>
        <dbReference type="EMBL" id="MEI4770040.1"/>
    </source>
</evidence>
<dbReference type="EMBL" id="JBAWSY010000006">
    <property type="protein sequence ID" value="MEI4770040.1"/>
    <property type="molecule type" value="Genomic_DNA"/>
</dbReference>
<dbReference type="Pfam" id="PF01810">
    <property type="entry name" value="LysE"/>
    <property type="match status" value="1"/>
</dbReference>
<evidence type="ECO:0000256" key="5">
    <source>
        <dbReference type="ARBA" id="ARBA00023136"/>
    </source>
</evidence>
<feature type="transmembrane region" description="Helical" evidence="6">
    <location>
        <begin position="142"/>
        <end position="169"/>
    </location>
</feature>
<name>A0ABU8F4W2_9BACI</name>
<keyword evidence="2" id="KW-1003">Cell membrane</keyword>
<comment type="caution">
    <text evidence="7">The sequence shown here is derived from an EMBL/GenBank/DDBJ whole genome shotgun (WGS) entry which is preliminary data.</text>
</comment>
<feature type="transmembrane region" description="Helical" evidence="6">
    <location>
        <begin position="175"/>
        <end position="196"/>
    </location>
</feature>